<accession>A0A1J0WCR4</accession>
<dbReference type="AlphaFoldDB" id="A0A1J0WCR4"/>
<sequence length="85" mass="9727">MGAERFRDVYRVRICLSINDPFVSDENEPTYRGHFRDKPAVLHGIVRGGDEDNVHIGKTMRKVGEPFLKALQTFGLDDRLVRKLG</sequence>
<reference evidence="1 2" key="1">
    <citation type="submission" date="2016-11" db="EMBL/GenBank/DDBJ databases">
        <title>Complete genome sequence of Sulfitobacter sp. AM1-D1, a toxic bacteria associated with marine dinoflagellate Alexandrium minutum in East China Sea.</title>
        <authorList>
            <person name="Yang Q."/>
            <person name="Zhang X."/>
            <person name="Tian X."/>
        </authorList>
    </citation>
    <scope>NUCLEOTIDE SEQUENCE [LARGE SCALE GENOMIC DNA]</scope>
    <source>
        <strain evidence="1 2">AM1-D1</strain>
    </source>
</reference>
<evidence type="ECO:0000313" key="2">
    <source>
        <dbReference type="Proteomes" id="UP000181897"/>
    </source>
</evidence>
<gene>
    <name evidence="1" type="ORF">BOO69_00075</name>
</gene>
<keyword evidence="2" id="KW-1185">Reference proteome</keyword>
<dbReference type="KEGG" id="suam:BOO69_00075"/>
<protein>
    <submittedName>
        <fullName evidence="1">Uncharacterized protein</fullName>
    </submittedName>
</protein>
<dbReference type="Proteomes" id="UP000181897">
    <property type="component" value="Chromosome"/>
</dbReference>
<dbReference type="EMBL" id="CP018076">
    <property type="protein sequence ID" value="APE41984.1"/>
    <property type="molecule type" value="Genomic_DNA"/>
</dbReference>
<proteinExistence type="predicted"/>
<name>A0A1J0WCR4_9RHOB</name>
<dbReference type="STRING" id="1917485.BOO69_00075"/>
<organism evidence="1 2">
    <name type="scientific">Sulfitobacter alexandrii</name>
    <dbReference type="NCBI Taxonomy" id="1917485"/>
    <lineage>
        <taxon>Bacteria</taxon>
        <taxon>Pseudomonadati</taxon>
        <taxon>Pseudomonadota</taxon>
        <taxon>Alphaproteobacteria</taxon>
        <taxon>Rhodobacterales</taxon>
        <taxon>Roseobacteraceae</taxon>
        <taxon>Sulfitobacter</taxon>
    </lineage>
</organism>
<evidence type="ECO:0000313" key="1">
    <source>
        <dbReference type="EMBL" id="APE41984.1"/>
    </source>
</evidence>